<accession>A0AAU9PVK7</accession>
<keyword evidence="3" id="KW-1185">Reference proteome</keyword>
<protein>
    <submittedName>
        <fullName evidence="2">Uncharacterized protein</fullName>
    </submittedName>
</protein>
<feature type="compositionally biased region" description="Acidic residues" evidence="1">
    <location>
        <begin position="50"/>
        <end position="75"/>
    </location>
</feature>
<evidence type="ECO:0000313" key="3">
    <source>
        <dbReference type="Proteomes" id="UP001157418"/>
    </source>
</evidence>
<dbReference type="Proteomes" id="UP001157418">
    <property type="component" value="Unassembled WGS sequence"/>
</dbReference>
<comment type="caution">
    <text evidence="2">The sequence shown here is derived from an EMBL/GenBank/DDBJ whole genome shotgun (WGS) entry which is preliminary data.</text>
</comment>
<reference evidence="2 3" key="1">
    <citation type="submission" date="2022-01" db="EMBL/GenBank/DDBJ databases">
        <authorList>
            <person name="Xiong W."/>
            <person name="Schranz E."/>
        </authorList>
    </citation>
    <scope>NUCLEOTIDE SEQUENCE [LARGE SCALE GENOMIC DNA]</scope>
</reference>
<gene>
    <name evidence="2" type="ORF">LVIROSA_LOCUS39480</name>
</gene>
<dbReference type="EMBL" id="CAKMRJ010005745">
    <property type="protein sequence ID" value="CAH1454291.1"/>
    <property type="molecule type" value="Genomic_DNA"/>
</dbReference>
<dbReference type="AlphaFoldDB" id="A0AAU9PVK7"/>
<name>A0AAU9PVK7_9ASTR</name>
<organism evidence="2 3">
    <name type="scientific">Lactuca virosa</name>
    <dbReference type="NCBI Taxonomy" id="75947"/>
    <lineage>
        <taxon>Eukaryota</taxon>
        <taxon>Viridiplantae</taxon>
        <taxon>Streptophyta</taxon>
        <taxon>Embryophyta</taxon>
        <taxon>Tracheophyta</taxon>
        <taxon>Spermatophyta</taxon>
        <taxon>Magnoliopsida</taxon>
        <taxon>eudicotyledons</taxon>
        <taxon>Gunneridae</taxon>
        <taxon>Pentapetalae</taxon>
        <taxon>asterids</taxon>
        <taxon>campanulids</taxon>
        <taxon>Asterales</taxon>
        <taxon>Asteraceae</taxon>
        <taxon>Cichorioideae</taxon>
        <taxon>Cichorieae</taxon>
        <taxon>Lactucinae</taxon>
        <taxon>Lactuca</taxon>
    </lineage>
</organism>
<evidence type="ECO:0000313" key="2">
    <source>
        <dbReference type="EMBL" id="CAH1454291.1"/>
    </source>
</evidence>
<feature type="region of interest" description="Disordered" evidence="1">
    <location>
        <begin position="50"/>
        <end position="76"/>
    </location>
</feature>
<evidence type="ECO:0000256" key="1">
    <source>
        <dbReference type="SAM" id="MobiDB-lite"/>
    </source>
</evidence>
<proteinExistence type="predicted"/>
<sequence length="130" mass="14913">MIQAKEDVQEQENDNEVKVNERLTLKKLLQSGYTHADAVATMKEVYGEFGETDVDEREAEEGEVEEREAEEEEFEVREVGARVVPLGPGSYNIHWKKKMTPSKRIRKLKLKKMVQYVDGGGSTKTPWVLD</sequence>